<keyword evidence="1" id="KW-0812">Transmembrane</keyword>
<dbReference type="HOGENOM" id="CLU_2543269_0_0_1"/>
<organism evidence="2 3">
    <name type="scientific">Paxillus rubicundulus Ve08.2h10</name>
    <dbReference type="NCBI Taxonomy" id="930991"/>
    <lineage>
        <taxon>Eukaryota</taxon>
        <taxon>Fungi</taxon>
        <taxon>Dikarya</taxon>
        <taxon>Basidiomycota</taxon>
        <taxon>Agaricomycotina</taxon>
        <taxon>Agaricomycetes</taxon>
        <taxon>Agaricomycetidae</taxon>
        <taxon>Boletales</taxon>
        <taxon>Paxilineae</taxon>
        <taxon>Paxillaceae</taxon>
        <taxon>Paxillus</taxon>
    </lineage>
</organism>
<dbReference type="EMBL" id="KN824875">
    <property type="protein sequence ID" value="KIK98955.1"/>
    <property type="molecule type" value="Genomic_DNA"/>
</dbReference>
<protein>
    <submittedName>
        <fullName evidence="2">Uncharacterized protein</fullName>
    </submittedName>
</protein>
<reference evidence="2 3" key="1">
    <citation type="submission" date="2014-04" db="EMBL/GenBank/DDBJ databases">
        <authorList>
            <consortium name="DOE Joint Genome Institute"/>
            <person name="Kuo A."/>
            <person name="Kohler A."/>
            <person name="Jargeat P."/>
            <person name="Nagy L.G."/>
            <person name="Floudas D."/>
            <person name="Copeland A."/>
            <person name="Barry K.W."/>
            <person name="Cichocki N."/>
            <person name="Veneault-Fourrey C."/>
            <person name="LaButti K."/>
            <person name="Lindquist E.A."/>
            <person name="Lipzen A."/>
            <person name="Lundell T."/>
            <person name="Morin E."/>
            <person name="Murat C."/>
            <person name="Sun H."/>
            <person name="Tunlid A."/>
            <person name="Henrissat B."/>
            <person name="Grigoriev I.V."/>
            <person name="Hibbett D.S."/>
            <person name="Martin F."/>
            <person name="Nordberg H.P."/>
            <person name="Cantor M.N."/>
            <person name="Hua S.X."/>
        </authorList>
    </citation>
    <scope>NUCLEOTIDE SEQUENCE [LARGE SCALE GENOMIC DNA]</scope>
    <source>
        <strain evidence="2 3">Ve08.2h10</strain>
    </source>
</reference>
<dbReference type="Proteomes" id="UP000054538">
    <property type="component" value="Unassembled WGS sequence"/>
</dbReference>
<keyword evidence="1" id="KW-0472">Membrane</keyword>
<keyword evidence="1" id="KW-1133">Transmembrane helix</keyword>
<keyword evidence="3" id="KW-1185">Reference proteome</keyword>
<gene>
    <name evidence="2" type="ORF">PAXRUDRAFT_614156</name>
</gene>
<dbReference type="AlphaFoldDB" id="A0A0D0EC90"/>
<reference evidence="3" key="2">
    <citation type="submission" date="2015-01" db="EMBL/GenBank/DDBJ databases">
        <title>Evolutionary Origins and Diversification of the Mycorrhizal Mutualists.</title>
        <authorList>
            <consortium name="DOE Joint Genome Institute"/>
            <consortium name="Mycorrhizal Genomics Consortium"/>
            <person name="Kohler A."/>
            <person name="Kuo A."/>
            <person name="Nagy L.G."/>
            <person name="Floudas D."/>
            <person name="Copeland A."/>
            <person name="Barry K.W."/>
            <person name="Cichocki N."/>
            <person name="Veneault-Fourrey C."/>
            <person name="LaButti K."/>
            <person name="Lindquist E.A."/>
            <person name="Lipzen A."/>
            <person name="Lundell T."/>
            <person name="Morin E."/>
            <person name="Murat C."/>
            <person name="Riley R."/>
            <person name="Ohm R."/>
            <person name="Sun H."/>
            <person name="Tunlid A."/>
            <person name="Henrissat B."/>
            <person name="Grigoriev I.V."/>
            <person name="Hibbett D.S."/>
            <person name="Martin F."/>
        </authorList>
    </citation>
    <scope>NUCLEOTIDE SEQUENCE [LARGE SCALE GENOMIC DNA]</scope>
    <source>
        <strain evidence="3">Ve08.2h10</strain>
    </source>
</reference>
<proteinExistence type="predicted"/>
<evidence type="ECO:0000313" key="2">
    <source>
        <dbReference type="EMBL" id="KIK98955.1"/>
    </source>
</evidence>
<evidence type="ECO:0000256" key="1">
    <source>
        <dbReference type="SAM" id="Phobius"/>
    </source>
</evidence>
<feature type="transmembrane region" description="Helical" evidence="1">
    <location>
        <begin position="63"/>
        <end position="82"/>
    </location>
</feature>
<sequence>MSKMRWPQRLKQPWIFRAMVSSSSSLIPSNKKWKRDTFQTIQRGIYRTSNRLFIGLPLCMRHAFLPIFSFSLALVLQVVIQIG</sequence>
<accession>A0A0D0EC90</accession>
<evidence type="ECO:0000313" key="3">
    <source>
        <dbReference type="Proteomes" id="UP000054538"/>
    </source>
</evidence>
<name>A0A0D0EC90_9AGAM</name>
<dbReference type="InParanoid" id="A0A0D0EC90"/>